<proteinExistence type="predicted"/>
<reference evidence="5 6" key="1">
    <citation type="submission" date="2015-12" db="EMBL/GenBank/DDBJ databases">
        <title>Dictyostelia acquired genes for synthesis and detection of signals that induce cell-type specialization by lateral gene transfer from prokaryotes.</title>
        <authorList>
            <person name="Gloeckner G."/>
            <person name="Schaap P."/>
        </authorList>
    </citation>
    <scope>NUCLEOTIDE SEQUENCE [LARGE SCALE GENOMIC DNA]</scope>
    <source>
        <strain evidence="5 6">TK</strain>
    </source>
</reference>
<protein>
    <submittedName>
        <fullName evidence="5">Mss4-like family protein</fullName>
    </submittedName>
</protein>
<dbReference type="Gene3D" id="2.170.150.10">
    <property type="entry name" value="Metal Binding Protein, Guanine Nucleotide Exchange Factor, Chain A"/>
    <property type="match status" value="1"/>
</dbReference>
<accession>A0A151ZI81</accession>
<dbReference type="Pfam" id="PF04421">
    <property type="entry name" value="Mss4"/>
    <property type="match status" value="1"/>
</dbReference>
<dbReference type="GO" id="GO:0006892">
    <property type="term" value="P:post-Golgi vesicle-mediated transport"/>
    <property type="evidence" value="ECO:0007669"/>
    <property type="project" value="TreeGrafter"/>
</dbReference>
<dbReference type="GO" id="GO:0015031">
    <property type="term" value="P:protein transport"/>
    <property type="evidence" value="ECO:0007669"/>
    <property type="project" value="UniProtKB-KW"/>
</dbReference>
<keyword evidence="1" id="KW-0813">Transport</keyword>
<dbReference type="Proteomes" id="UP000076078">
    <property type="component" value="Unassembled WGS sequence"/>
</dbReference>
<dbReference type="SUPFAM" id="SSF51316">
    <property type="entry name" value="Mss4-like"/>
    <property type="match status" value="1"/>
</dbReference>
<dbReference type="GO" id="GO:0008270">
    <property type="term" value="F:zinc ion binding"/>
    <property type="evidence" value="ECO:0007669"/>
    <property type="project" value="TreeGrafter"/>
</dbReference>
<evidence type="ECO:0000313" key="5">
    <source>
        <dbReference type="EMBL" id="KYQ93676.1"/>
    </source>
</evidence>
<dbReference type="EMBL" id="LODT01000025">
    <property type="protein sequence ID" value="KYQ93676.1"/>
    <property type="molecule type" value="Genomic_DNA"/>
</dbReference>
<gene>
    <name evidence="5" type="ORF">DLAC_05062</name>
</gene>
<feature type="region of interest" description="Disordered" evidence="4">
    <location>
        <begin position="1"/>
        <end position="20"/>
    </location>
</feature>
<dbReference type="STRING" id="361077.A0A151ZI81"/>
<dbReference type="FunCoup" id="A0A151ZI81">
    <property type="interactions" value="27"/>
</dbReference>
<dbReference type="GO" id="GO:0007264">
    <property type="term" value="P:small GTPase-mediated signal transduction"/>
    <property type="evidence" value="ECO:0007669"/>
    <property type="project" value="InterPro"/>
</dbReference>
<dbReference type="InParanoid" id="A0A151ZI81"/>
<dbReference type="InterPro" id="IPR007515">
    <property type="entry name" value="Mss4"/>
</dbReference>
<feature type="compositionally biased region" description="Polar residues" evidence="4">
    <location>
        <begin position="1"/>
        <end position="10"/>
    </location>
</feature>
<evidence type="ECO:0000256" key="1">
    <source>
        <dbReference type="ARBA" id="ARBA00022448"/>
    </source>
</evidence>
<sequence length="159" mass="18284">MSDQQQQPKDNQLPEYTLSGDGVNEPIEIIIKDVITEKTTITKKNEAGPHDETMLPNSKTLSKTIHCRRCNCTVIAPKNSELVEKDITLPLSKNSDTAEELRYFWYLKDMMQFENVAFTLNVNQTHKYLTCADCESEIIGMHSIQTKENYIAHDRVVYK</sequence>
<organism evidence="5 6">
    <name type="scientific">Tieghemostelium lacteum</name>
    <name type="common">Slime mold</name>
    <name type="synonym">Dictyostelium lacteum</name>
    <dbReference type="NCBI Taxonomy" id="361077"/>
    <lineage>
        <taxon>Eukaryota</taxon>
        <taxon>Amoebozoa</taxon>
        <taxon>Evosea</taxon>
        <taxon>Eumycetozoa</taxon>
        <taxon>Dictyostelia</taxon>
        <taxon>Dictyosteliales</taxon>
        <taxon>Raperosteliaceae</taxon>
        <taxon>Tieghemostelium</taxon>
    </lineage>
</organism>
<dbReference type="GO" id="GO:0005829">
    <property type="term" value="C:cytosol"/>
    <property type="evidence" value="ECO:0007669"/>
    <property type="project" value="TreeGrafter"/>
</dbReference>
<dbReference type="PANTHER" id="PTHR13276:SF0">
    <property type="entry name" value="GUANINE NUCLEOTIDE EXCHANGE FACTOR MSS4"/>
    <property type="match status" value="1"/>
</dbReference>
<keyword evidence="6" id="KW-1185">Reference proteome</keyword>
<evidence type="ECO:0000313" key="6">
    <source>
        <dbReference type="Proteomes" id="UP000076078"/>
    </source>
</evidence>
<name>A0A151ZI81_TIELA</name>
<keyword evidence="2" id="KW-0344">Guanine-nucleotide releasing factor</keyword>
<dbReference type="FunFam" id="2.170.150.10:FF:000005">
    <property type="entry name" value="Guanine nucleotide exchange factor MSS4"/>
    <property type="match status" value="1"/>
</dbReference>
<evidence type="ECO:0000256" key="2">
    <source>
        <dbReference type="ARBA" id="ARBA00022658"/>
    </source>
</evidence>
<evidence type="ECO:0000256" key="4">
    <source>
        <dbReference type="SAM" id="MobiDB-lite"/>
    </source>
</evidence>
<dbReference type="PROSITE" id="PS51796">
    <property type="entry name" value="MSS4"/>
    <property type="match status" value="1"/>
</dbReference>
<dbReference type="OrthoDB" id="30840at2759"/>
<comment type="caution">
    <text evidence="5">The sequence shown here is derived from an EMBL/GenBank/DDBJ whole genome shotgun (WGS) entry which is preliminary data.</text>
</comment>
<keyword evidence="3" id="KW-0653">Protein transport</keyword>
<dbReference type="PANTHER" id="PTHR13276">
    <property type="entry name" value="GUANINE NUCLEOTIDE EXCHANGE FACTOR MSS4"/>
    <property type="match status" value="1"/>
</dbReference>
<evidence type="ECO:0000256" key="3">
    <source>
        <dbReference type="ARBA" id="ARBA00022927"/>
    </source>
</evidence>
<dbReference type="OMA" id="MWFLPDM"/>
<dbReference type="GO" id="GO:0016020">
    <property type="term" value="C:membrane"/>
    <property type="evidence" value="ECO:0007669"/>
    <property type="project" value="TreeGrafter"/>
</dbReference>
<dbReference type="InterPro" id="IPR011057">
    <property type="entry name" value="Mss4-like_sf"/>
</dbReference>
<dbReference type="InterPro" id="IPR011323">
    <property type="entry name" value="Mss4/transl-control_tumour"/>
</dbReference>
<dbReference type="AlphaFoldDB" id="A0A151ZI81"/>
<dbReference type="GO" id="GO:0005085">
    <property type="term" value="F:guanyl-nucleotide exchange factor activity"/>
    <property type="evidence" value="ECO:0007669"/>
    <property type="project" value="UniProtKB-KW"/>
</dbReference>